<evidence type="ECO:0000256" key="1">
    <source>
        <dbReference type="SAM" id="Phobius"/>
    </source>
</evidence>
<organism evidence="3 4">
    <name type="scientific">Nonomuraea angiospora</name>
    <dbReference type="NCBI Taxonomy" id="46172"/>
    <lineage>
        <taxon>Bacteria</taxon>
        <taxon>Bacillati</taxon>
        <taxon>Actinomycetota</taxon>
        <taxon>Actinomycetes</taxon>
        <taxon>Streptosporangiales</taxon>
        <taxon>Streptosporangiaceae</taxon>
        <taxon>Nonomuraea</taxon>
    </lineage>
</organism>
<evidence type="ECO:0000313" key="3">
    <source>
        <dbReference type="EMBL" id="MBE1586867.1"/>
    </source>
</evidence>
<feature type="domain" description="Outer membrane channel protein CpnT-like N-terminal" evidence="2">
    <location>
        <begin position="2"/>
        <end position="124"/>
    </location>
</feature>
<sequence>MPWPDEDEQALREVAAAYRAFADTLDKHAVPTMTAGVVTAAAAGDGDDVAAMRAYTADYHHEGGHLTTLASLSRLLADGHELVATVVEHLKVFLAASAAYVVAAVAAAAVAGGAAMVAAYRQVAERRVVVQRAVAAFRRTLERLFGRTLAQKVRDRLRPLLEARPPTAAARRGRSPVAPNATVRQLKDLICPDLDRSALSRGKTDHYARLPDHKLLEAVFKPGEDMYITVRGRVVLDGNHRTEALLRRAYLSDRHPEDTSITWDTPIHIRRLDDDA</sequence>
<dbReference type="EMBL" id="JADBEK010000001">
    <property type="protein sequence ID" value="MBE1586867.1"/>
    <property type="molecule type" value="Genomic_DNA"/>
</dbReference>
<feature type="transmembrane region" description="Helical" evidence="1">
    <location>
        <begin position="92"/>
        <end position="117"/>
    </location>
</feature>
<protein>
    <recommendedName>
        <fullName evidence="2">Outer membrane channel protein CpnT-like N-terminal domain-containing protein</fullName>
    </recommendedName>
</protein>
<keyword evidence="1" id="KW-1133">Transmembrane helix</keyword>
<name>A0ABR9M1U4_9ACTN</name>
<dbReference type="RefSeq" id="WP_192787359.1">
    <property type="nucleotide sequence ID" value="NZ_JADBEK010000001.1"/>
</dbReference>
<dbReference type="Pfam" id="PF25547">
    <property type="entry name" value="WXG100_2"/>
    <property type="match status" value="1"/>
</dbReference>
<gene>
    <name evidence="3" type="ORF">H4W80_005125</name>
</gene>
<reference evidence="3 4" key="1">
    <citation type="submission" date="2020-10" db="EMBL/GenBank/DDBJ databases">
        <title>Sequencing the genomes of 1000 actinobacteria strains.</title>
        <authorList>
            <person name="Klenk H.-P."/>
        </authorList>
    </citation>
    <scope>NUCLEOTIDE SEQUENCE [LARGE SCALE GENOMIC DNA]</scope>
    <source>
        <strain evidence="3 4">DSM 43173</strain>
    </source>
</reference>
<keyword evidence="1" id="KW-0812">Transmembrane</keyword>
<accession>A0ABR9M1U4</accession>
<evidence type="ECO:0000259" key="2">
    <source>
        <dbReference type="Pfam" id="PF25547"/>
    </source>
</evidence>
<evidence type="ECO:0000313" key="4">
    <source>
        <dbReference type="Proteomes" id="UP000633509"/>
    </source>
</evidence>
<dbReference type="InterPro" id="IPR057746">
    <property type="entry name" value="CpnT-like_N"/>
</dbReference>
<keyword evidence="4" id="KW-1185">Reference proteome</keyword>
<proteinExistence type="predicted"/>
<keyword evidence="1" id="KW-0472">Membrane</keyword>
<comment type="caution">
    <text evidence="3">The sequence shown here is derived from an EMBL/GenBank/DDBJ whole genome shotgun (WGS) entry which is preliminary data.</text>
</comment>
<dbReference type="Proteomes" id="UP000633509">
    <property type="component" value="Unassembled WGS sequence"/>
</dbReference>